<dbReference type="SUPFAM" id="SSF57903">
    <property type="entry name" value="FYVE/PHD zinc finger"/>
    <property type="match status" value="1"/>
</dbReference>
<evidence type="ECO:0000256" key="1">
    <source>
        <dbReference type="ARBA" id="ARBA00022723"/>
    </source>
</evidence>
<dbReference type="EMBL" id="MTKT01005370">
    <property type="protein sequence ID" value="OWM67790.1"/>
    <property type="molecule type" value="Genomic_DNA"/>
</dbReference>
<dbReference type="GeneID" id="116194449"/>
<keyword evidence="9" id="KW-1185">Reference proteome</keyword>
<accession>A0A218W676</accession>
<dbReference type="Proteomes" id="UP000197138">
    <property type="component" value="Unassembled WGS sequence"/>
</dbReference>
<evidence type="ECO:0000256" key="3">
    <source>
        <dbReference type="ARBA" id="ARBA00022833"/>
    </source>
</evidence>
<dbReference type="InterPro" id="IPR019786">
    <property type="entry name" value="Zinc_finger_PHD-type_CS"/>
</dbReference>
<dbReference type="Pfam" id="PF25874">
    <property type="entry name" value="WHD_plant_repro"/>
    <property type="match status" value="1"/>
</dbReference>
<sequence>MIRFHACNKTKKPDPILPEGCSNLGPSALTMMENSDVPSDCNWKKRAEPELSGGFPHSRRSSDGVAAYSGPFRDNISQFLEECGEWQGKDACSVGGYPTWRMAVASDTGSFQFSLYAIQENVEESPRSICDSCRCVGWSHHFVSKRRYHLIVPPECEWTEPMGDNMLELNTHLLHGMIHCNGFGHLLCINGKEEGPNPFSASELMDIWDRICTILRVRKVTVHDMSRKESMDLRLLCGVAYGQSWFGKWGYRFCRGSFGVTEDKYDQAIEILCSIDLNEIVQDLSDGCHGKAIQSIVKSYREASDSRLVTISDLLQFMLDSKPKRSRCSKQKTDSLGSTKDNDEKSFAEEDYELVEVSGLLTSFPDTESSRQRWPVRRLEHTAKVIASTLKKHELEFRGGRTSMSRQELRDAVRLYIGDTGLIDFALKHIDNTIVGNQVIRRRANPRTRTLEFMLQDGPRAIREEKLEVEDCSQDLDVHRDILCLYENVLYGYPEHHPVSLAAQIIFESKHFVKEWPLSDFWDDNDKLMNVLCRAVPSYRELITEFTRPPPPGEHIRIHKCTDITEIKLAAQKAMRDTYFVTDQFIVTDVKVREAGPGVMQVYSVRGIRMDSGTALRYEGGPDNWVVDCVCGARDDDGEKMVACDVCQVWQHTLCNGIEQDEDVPPTFICEKCSDGKKTNIVGTRSGNDKSSVRN</sequence>
<evidence type="ECO:0000313" key="8">
    <source>
        <dbReference type="Proteomes" id="UP000197138"/>
    </source>
</evidence>
<dbReference type="Proteomes" id="UP000515151">
    <property type="component" value="Chromosome 2"/>
</dbReference>
<evidence type="ECO:0000256" key="2">
    <source>
        <dbReference type="ARBA" id="ARBA00022771"/>
    </source>
</evidence>
<evidence type="ECO:0000259" key="6">
    <source>
        <dbReference type="SMART" id="SM00249"/>
    </source>
</evidence>
<dbReference type="InterPro" id="IPR013083">
    <property type="entry name" value="Znf_RING/FYVE/PHD"/>
</dbReference>
<evidence type="ECO:0000256" key="5">
    <source>
        <dbReference type="ARBA" id="ARBA00023163"/>
    </source>
</evidence>
<protein>
    <submittedName>
        <fullName evidence="10">PHD finger protein MALE MEIOCYTE DEATH 1</fullName>
    </submittedName>
</protein>
<dbReference type="PROSITE" id="PS01359">
    <property type="entry name" value="ZF_PHD_1"/>
    <property type="match status" value="1"/>
</dbReference>
<dbReference type="InterPro" id="IPR058054">
    <property type="entry name" value="Znf_MS1-like"/>
</dbReference>
<keyword evidence="3" id="KW-0862">Zinc</keyword>
<dbReference type="AlphaFoldDB" id="A0A218W676"/>
<reference evidence="7" key="2">
    <citation type="submission" date="2017-06" db="EMBL/GenBank/DDBJ databases">
        <title>The pomegranate genome and the genomics of punicalagin biosynthesis.</title>
        <authorList>
            <person name="Xu C."/>
        </authorList>
    </citation>
    <scope>NUCLEOTIDE SEQUENCE [LARGE SCALE GENOMIC DNA]</scope>
    <source>
        <tissue evidence="7">Fresh leaf</tissue>
    </source>
</reference>
<keyword evidence="2" id="KW-0863">Zinc-finger</keyword>
<dbReference type="RefSeq" id="XP_031379114.1">
    <property type="nucleotide sequence ID" value="XM_031523254.1"/>
</dbReference>
<dbReference type="SMART" id="SM00249">
    <property type="entry name" value="PHD"/>
    <property type="match status" value="1"/>
</dbReference>
<evidence type="ECO:0000313" key="10">
    <source>
        <dbReference type="RefSeq" id="XP_031379114.1"/>
    </source>
</evidence>
<dbReference type="PANTHER" id="PTHR46201">
    <property type="entry name" value="PHD FINGER PROTEIN MALE MEIOCYTE DEATH 1-RELATED"/>
    <property type="match status" value="1"/>
</dbReference>
<dbReference type="InterPro" id="IPR059080">
    <property type="entry name" value="WHD_PTC1"/>
</dbReference>
<dbReference type="InterPro" id="IPR057765">
    <property type="entry name" value="MS1-like_ubiquitin"/>
</dbReference>
<dbReference type="Pfam" id="PF00628">
    <property type="entry name" value="PHD"/>
    <property type="match status" value="1"/>
</dbReference>
<gene>
    <name evidence="10" type="primary">LOC116194449</name>
    <name evidence="7" type="ORF">CDL15_Pgr010728</name>
</gene>
<reference evidence="10" key="4">
    <citation type="submission" date="2025-04" db="UniProtKB">
        <authorList>
            <consortium name="RefSeq"/>
        </authorList>
    </citation>
    <scope>IDENTIFICATION</scope>
    <source>
        <tissue evidence="10">Leaf</tissue>
    </source>
</reference>
<organism evidence="7 8">
    <name type="scientific">Punica granatum</name>
    <name type="common">Pomegranate</name>
    <dbReference type="NCBI Taxonomy" id="22663"/>
    <lineage>
        <taxon>Eukaryota</taxon>
        <taxon>Viridiplantae</taxon>
        <taxon>Streptophyta</taxon>
        <taxon>Embryophyta</taxon>
        <taxon>Tracheophyta</taxon>
        <taxon>Spermatophyta</taxon>
        <taxon>Magnoliopsida</taxon>
        <taxon>eudicotyledons</taxon>
        <taxon>Gunneridae</taxon>
        <taxon>Pentapetalae</taxon>
        <taxon>rosids</taxon>
        <taxon>malvids</taxon>
        <taxon>Myrtales</taxon>
        <taxon>Lythraceae</taxon>
        <taxon>Punica</taxon>
    </lineage>
</organism>
<dbReference type="CDD" id="cd15556">
    <property type="entry name" value="PHD_MMD1_like"/>
    <property type="match status" value="1"/>
</dbReference>
<dbReference type="InterPro" id="IPR011011">
    <property type="entry name" value="Znf_FYVE_PHD"/>
</dbReference>
<name>A0A218W676_PUNGR</name>
<dbReference type="InterPro" id="IPR019787">
    <property type="entry name" value="Znf_PHD-finger"/>
</dbReference>
<dbReference type="Gene3D" id="3.30.40.10">
    <property type="entry name" value="Zinc/RING finger domain, C3HC4 (zinc finger)"/>
    <property type="match status" value="1"/>
</dbReference>
<reference evidence="8" key="1">
    <citation type="journal article" date="2017" name="Plant J.">
        <title>The pomegranate (Punica granatum L.) genome and the genomics of punicalagin biosynthesis.</title>
        <authorList>
            <person name="Qin G."/>
            <person name="Xu C."/>
            <person name="Ming R."/>
            <person name="Tang H."/>
            <person name="Guyot R."/>
            <person name="Kramer E.M."/>
            <person name="Hu Y."/>
            <person name="Yi X."/>
            <person name="Qi Y."/>
            <person name="Xu X."/>
            <person name="Gao Z."/>
            <person name="Pan H."/>
            <person name="Jian J."/>
            <person name="Tian Y."/>
            <person name="Yue Z."/>
            <person name="Xu Y."/>
        </authorList>
    </citation>
    <scope>NUCLEOTIDE SEQUENCE [LARGE SCALE GENOMIC DNA]</scope>
    <source>
        <strain evidence="8">cv. Dabenzi</strain>
    </source>
</reference>
<proteinExistence type="predicted"/>
<keyword evidence="5" id="KW-0804">Transcription</keyword>
<keyword evidence="1" id="KW-0479">Metal-binding</keyword>
<dbReference type="Pfam" id="PF25565">
    <property type="entry name" value="Ubiquitin_At1g33420"/>
    <property type="match status" value="1"/>
</dbReference>
<feature type="domain" description="Zinc finger PHD-type" evidence="6">
    <location>
        <begin position="628"/>
        <end position="674"/>
    </location>
</feature>
<dbReference type="GO" id="GO:0008270">
    <property type="term" value="F:zinc ion binding"/>
    <property type="evidence" value="ECO:0007669"/>
    <property type="project" value="UniProtKB-KW"/>
</dbReference>
<evidence type="ECO:0000313" key="9">
    <source>
        <dbReference type="Proteomes" id="UP000515151"/>
    </source>
</evidence>
<dbReference type="InterPro" id="IPR001965">
    <property type="entry name" value="Znf_PHD"/>
</dbReference>
<dbReference type="PANTHER" id="PTHR46201:SF9">
    <property type="entry name" value="PHD FINGER PROTEIN MALE MEIOCYTE DEATH 1"/>
    <property type="match status" value="1"/>
</dbReference>
<evidence type="ECO:0000256" key="4">
    <source>
        <dbReference type="ARBA" id="ARBA00023015"/>
    </source>
</evidence>
<keyword evidence="4" id="KW-0805">Transcription regulation</keyword>
<evidence type="ECO:0000313" key="7">
    <source>
        <dbReference type="EMBL" id="OWM67790.1"/>
    </source>
</evidence>
<reference evidence="9" key="3">
    <citation type="journal article" date="2020" name="Plant Biotechnol. J.">
        <title>The pomegranate (Punica granatum L.) draft genome dissects genetic divergence between soft- and hard-seeded cultivars.</title>
        <authorList>
            <person name="Luo X."/>
            <person name="Li H."/>
            <person name="Wu Z."/>
            <person name="Yao W."/>
            <person name="Zhao P."/>
            <person name="Cao D."/>
            <person name="Yu H."/>
            <person name="Li K."/>
            <person name="Poudel K."/>
            <person name="Zhao D."/>
            <person name="Zhang F."/>
            <person name="Xia X."/>
            <person name="Chen L."/>
            <person name="Wang Q."/>
            <person name="Jing D."/>
            <person name="Cao S."/>
        </authorList>
    </citation>
    <scope>NUCLEOTIDE SEQUENCE [LARGE SCALE GENOMIC DNA]</scope>
</reference>
<dbReference type="OrthoDB" id="436852at2759"/>